<keyword evidence="3" id="KW-1185">Reference proteome</keyword>
<dbReference type="KEGG" id="spol:FH971_04565"/>
<sequence>MINYEEFWHHDGSAERLLSSPRDYNLNEFDNRRGHQRVSLRTNRQIPLNFACDGVTIDLLSMGWMMLQSICTVNVKDVSLSGIGFLTSEMLQLGSEIYVRFQGITLRCEVCRNQKVHGRLSFYGARWLDKHDEKKQIAFINHIRLKANR</sequence>
<dbReference type="SUPFAM" id="SSF141371">
    <property type="entry name" value="PilZ domain-like"/>
    <property type="match status" value="1"/>
</dbReference>
<dbReference type="RefSeq" id="WP_140233527.1">
    <property type="nucleotide sequence ID" value="NZ_CP041036.1"/>
</dbReference>
<dbReference type="GO" id="GO:0035438">
    <property type="term" value="F:cyclic-di-GMP binding"/>
    <property type="evidence" value="ECO:0007669"/>
    <property type="project" value="InterPro"/>
</dbReference>
<evidence type="ECO:0000313" key="2">
    <source>
        <dbReference type="EMBL" id="QDE30307.1"/>
    </source>
</evidence>
<accession>A0A4Y5YCG0</accession>
<dbReference type="Pfam" id="PF07238">
    <property type="entry name" value="PilZ"/>
    <property type="match status" value="1"/>
</dbReference>
<reference evidence="2 3" key="1">
    <citation type="submission" date="2019-06" db="EMBL/GenBank/DDBJ databases">
        <title>The genome of Shewanella sp. SM1901.</title>
        <authorList>
            <person name="Cha Q."/>
        </authorList>
    </citation>
    <scope>NUCLEOTIDE SEQUENCE [LARGE SCALE GENOMIC DNA]</scope>
    <source>
        <strain evidence="2 3">SM1901</strain>
    </source>
</reference>
<dbReference type="AlphaFoldDB" id="A0A4Y5YCG0"/>
<evidence type="ECO:0000313" key="3">
    <source>
        <dbReference type="Proteomes" id="UP000319809"/>
    </source>
</evidence>
<name>A0A4Y5YCG0_9GAMM</name>
<dbReference type="InterPro" id="IPR009875">
    <property type="entry name" value="PilZ_domain"/>
</dbReference>
<evidence type="ECO:0000259" key="1">
    <source>
        <dbReference type="Pfam" id="PF07238"/>
    </source>
</evidence>
<feature type="domain" description="PilZ" evidence="1">
    <location>
        <begin position="71"/>
        <end position="134"/>
    </location>
</feature>
<organism evidence="2 3">
    <name type="scientific">Shewanella polaris</name>
    <dbReference type="NCBI Taxonomy" id="2588449"/>
    <lineage>
        <taxon>Bacteria</taxon>
        <taxon>Pseudomonadati</taxon>
        <taxon>Pseudomonadota</taxon>
        <taxon>Gammaproteobacteria</taxon>
        <taxon>Alteromonadales</taxon>
        <taxon>Shewanellaceae</taxon>
        <taxon>Shewanella</taxon>
    </lineage>
</organism>
<gene>
    <name evidence="2" type="ORF">FH971_04565</name>
</gene>
<dbReference type="EMBL" id="CP041036">
    <property type="protein sequence ID" value="QDE30307.1"/>
    <property type="molecule type" value="Genomic_DNA"/>
</dbReference>
<dbReference type="Proteomes" id="UP000319809">
    <property type="component" value="Chromosome"/>
</dbReference>
<proteinExistence type="predicted"/>
<protein>
    <submittedName>
        <fullName evidence="2">PilZ domain-containing protein</fullName>
    </submittedName>
</protein>